<proteinExistence type="inferred from homology"/>
<evidence type="ECO:0000256" key="7">
    <source>
        <dbReference type="PROSITE-ProRule" id="PRU10137"/>
    </source>
</evidence>
<accession>A0A2P7NV64</accession>
<dbReference type="InterPro" id="IPR006119">
    <property type="entry name" value="Resolv_N"/>
</dbReference>
<dbReference type="SUPFAM" id="SSF53041">
    <property type="entry name" value="Resolvase-like"/>
    <property type="match status" value="1"/>
</dbReference>
<name>A0A2P7NV64_9PROT</name>
<dbReference type="FunFam" id="3.40.50.1390:FF:000001">
    <property type="entry name" value="DNA recombinase"/>
    <property type="match status" value="1"/>
</dbReference>
<keyword evidence="5" id="KW-0233">DNA recombination</keyword>
<dbReference type="InterPro" id="IPR050639">
    <property type="entry name" value="SSR_resolvase"/>
</dbReference>
<dbReference type="GO" id="GO:0003677">
    <property type="term" value="F:DNA binding"/>
    <property type="evidence" value="ECO:0007669"/>
    <property type="project" value="UniProtKB-KW"/>
</dbReference>
<dbReference type="SMART" id="SM00857">
    <property type="entry name" value="Resolvase"/>
    <property type="match status" value="1"/>
</dbReference>
<reference evidence="9 10" key="1">
    <citation type="submission" date="2018-03" db="EMBL/GenBank/DDBJ databases">
        <title>Draft genome of Nitrosomonas supralitoralis APG5.</title>
        <authorList>
            <person name="Urakawa H."/>
            <person name="Lopez J.V."/>
        </authorList>
    </citation>
    <scope>NUCLEOTIDE SEQUENCE [LARGE SCALE GENOMIC DNA]</scope>
    <source>
        <strain evidence="9 10">APG5</strain>
    </source>
</reference>
<dbReference type="PANTHER" id="PTHR30461:SF26">
    <property type="entry name" value="RESOLVASE HOMOLOG YNEB"/>
    <property type="match status" value="1"/>
</dbReference>
<dbReference type="AlphaFoldDB" id="A0A2P7NV64"/>
<dbReference type="InterPro" id="IPR006120">
    <property type="entry name" value="Resolvase_HTH_dom"/>
</dbReference>
<gene>
    <name evidence="9" type="ORF">C7H79_08525</name>
</gene>
<dbReference type="GO" id="GO:0000150">
    <property type="term" value="F:DNA strand exchange activity"/>
    <property type="evidence" value="ECO:0007669"/>
    <property type="project" value="UniProtKB-KW"/>
</dbReference>
<keyword evidence="3" id="KW-0230">DNA invertase</keyword>
<dbReference type="Pfam" id="PF02796">
    <property type="entry name" value="HTH_7"/>
    <property type="match status" value="1"/>
</dbReference>
<dbReference type="PANTHER" id="PTHR30461">
    <property type="entry name" value="DNA-INVERTASE FROM LAMBDOID PROPHAGE"/>
    <property type="match status" value="1"/>
</dbReference>
<keyword evidence="4" id="KW-0238">DNA-binding</keyword>
<evidence type="ECO:0000256" key="1">
    <source>
        <dbReference type="ARBA" id="ARBA00009913"/>
    </source>
</evidence>
<evidence type="ECO:0000256" key="3">
    <source>
        <dbReference type="ARBA" id="ARBA00023100"/>
    </source>
</evidence>
<evidence type="ECO:0000313" key="10">
    <source>
        <dbReference type="Proteomes" id="UP000241912"/>
    </source>
</evidence>
<evidence type="ECO:0000259" key="8">
    <source>
        <dbReference type="PROSITE" id="PS51736"/>
    </source>
</evidence>
<dbReference type="InterPro" id="IPR006118">
    <property type="entry name" value="Recombinase_CS"/>
</dbReference>
<dbReference type="OrthoDB" id="8585334at2"/>
<comment type="similarity">
    <text evidence="1">Belongs to the site-specific recombinase resolvase family.</text>
</comment>
<evidence type="ECO:0000256" key="2">
    <source>
        <dbReference type="ARBA" id="ARBA00022908"/>
    </source>
</evidence>
<keyword evidence="10" id="KW-1185">Reference proteome</keyword>
<dbReference type="Pfam" id="PF00239">
    <property type="entry name" value="Resolvase"/>
    <property type="match status" value="1"/>
</dbReference>
<dbReference type="CDD" id="cd03768">
    <property type="entry name" value="SR_ResInv"/>
    <property type="match status" value="1"/>
</dbReference>
<comment type="caution">
    <text evidence="9">The sequence shown here is derived from an EMBL/GenBank/DDBJ whole genome shotgun (WGS) entry which is preliminary data.</text>
</comment>
<dbReference type="EMBL" id="PXXU01000022">
    <property type="protein sequence ID" value="PSJ17329.1"/>
    <property type="molecule type" value="Genomic_DNA"/>
</dbReference>
<protein>
    <submittedName>
        <fullName evidence="9">Resolvase</fullName>
    </submittedName>
</protein>
<evidence type="ECO:0000256" key="4">
    <source>
        <dbReference type="ARBA" id="ARBA00023125"/>
    </source>
</evidence>
<dbReference type="Gene3D" id="3.40.50.1390">
    <property type="entry name" value="Resolvase, N-terminal catalytic domain"/>
    <property type="match status" value="1"/>
</dbReference>
<evidence type="ECO:0000256" key="5">
    <source>
        <dbReference type="ARBA" id="ARBA00023172"/>
    </source>
</evidence>
<dbReference type="InterPro" id="IPR036162">
    <property type="entry name" value="Resolvase-like_N_sf"/>
</dbReference>
<sequence length="187" mass="21064">MPLIGYARVSSTGQSLDVQLDRLKNSQCDKIYQEKKSGLTANRSELKKCLDYVREGDVLIITKLDRLARSTLDLHNILEQLNKKGVGFRVLDQSIDTTSPTGKLLFGILASIAEFETELRKERQMEGIKKAKDNGVSFGRKAKLTDKQIEEMSQKRSDGVLIKDLMSAYKLSKASVYRLLATTKKLH</sequence>
<dbReference type="PROSITE" id="PS00398">
    <property type="entry name" value="RECOMBINASES_2"/>
    <property type="match status" value="1"/>
</dbReference>
<organism evidence="9 10">
    <name type="scientific">Nitrosomonas supralitoralis</name>
    <dbReference type="NCBI Taxonomy" id="2116706"/>
    <lineage>
        <taxon>Bacteria</taxon>
        <taxon>Pseudomonadati</taxon>
        <taxon>Pseudomonadota</taxon>
        <taxon>Betaproteobacteria</taxon>
        <taxon>Nitrosomonadales</taxon>
        <taxon>Nitrosomonadaceae</taxon>
        <taxon>Nitrosomonas</taxon>
    </lineage>
</organism>
<dbReference type="Proteomes" id="UP000241912">
    <property type="component" value="Unassembled WGS sequence"/>
</dbReference>
<feature type="domain" description="Resolvase/invertase-type recombinase catalytic" evidence="8">
    <location>
        <begin position="2"/>
        <end position="135"/>
    </location>
</feature>
<dbReference type="PROSITE" id="PS51736">
    <property type="entry name" value="RECOMBINASES_3"/>
    <property type="match status" value="1"/>
</dbReference>
<dbReference type="RefSeq" id="WP_106706864.1">
    <property type="nucleotide sequence ID" value="NZ_PXXU01000022.1"/>
</dbReference>
<keyword evidence="2" id="KW-0229">DNA integration</keyword>
<dbReference type="PROSITE" id="PS00397">
    <property type="entry name" value="RECOMBINASES_1"/>
    <property type="match status" value="1"/>
</dbReference>
<evidence type="ECO:0000313" key="9">
    <source>
        <dbReference type="EMBL" id="PSJ17329.1"/>
    </source>
</evidence>
<evidence type="ECO:0000256" key="6">
    <source>
        <dbReference type="PIRSR" id="PIRSR606118-50"/>
    </source>
</evidence>
<dbReference type="GO" id="GO:0015074">
    <property type="term" value="P:DNA integration"/>
    <property type="evidence" value="ECO:0007669"/>
    <property type="project" value="UniProtKB-KW"/>
</dbReference>
<feature type="active site" description="O-(5'-phospho-DNA)-serine intermediate" evidence="6 7">
    <location>
        <position position="10"/>
    </location>
</feature>